<feature type="compositionally biased region" description="Pro residues" evidence="1">
    <location>
        <begin position="29"/>
        <end position="39"/>
    </location>
</feature>
<sequence>MSTAPGTSSPADGDGARPAGAEPQAQAPAAPPPQEPAPAPEGSDPSTHFVFRNKVFTLAGGYFSLTRDTGEAVYNVHLGDVWGKLPFRTLRQTFDIDERSDDGRLLQVVERGLKYVKEIRPGDSIPRELLDGSASWRVDERHLNIARGRLALQLVSWITGKETVITERYQLEQIVEDPQTKQRTQEAFALLAQRMGIPEERKQEVVDRVDSLARELSYIEALRDRFGLVQKIVFKLGQAKRVFRGDQQLLSDIARMQTLVKAPYAHFEDIFQQLDGQTGEIMAVLKTYDAQVAFIRRIRDELHTALMVWDDQIEAWTDQEMEKTPETEALLKRFYQFLAQNFLISKVWQRGG</sequence>
<organism evidence="2 3">
    <name type="scientific">Rhodocista pekingensis</name>
    <dbReference type="NCBI Taxonomy" id="201185"/>
    <lineage>
        <taxon>Bacteria</taxon>
        <taxon>Pseudomonadati</taxon>
        <taxon>Pseudomonadota</taxon>
        <taxon>Alphaproteobacteria</taxon>
        <taxon>Rhodospirillales</taxon>
        <taxon>Azospirillaceae</taxon>
        <taxon>Rhodocista</taxon>
    </lineage>
</organism>
<comment type="caution">
    <text evidence="2">The sequence shown here is derived from an EMBL/GenBank/DDBJ whole genome shotgun (WGS) entry which is preliminary data.</text>
</comment>
<evidence type="ECO:0000256" key="1">
    <source>
        <dbReference type="SAM" id="MobiDB-lite"/>
    </source>
</evidence>
<keyword evidence="3" id="KW-1185">Reference proteome</keyword>
<feature type="region of interest" description="Disordered" evidence="1">
    <location>
        <begin position="1"/>
        <end position="46"/>
    </location>
</feature>
<feature type="compositionally biased region" description="Low complexity" evidence="1">
    <location>
        <begin position="10"/>
        <end position="28"/>
    </location>
</feature>
<evidence type="ECO:0000313" key="2">
    <source>
        <dbReference type="EMBL" id="MFC7332806.1"/>
    </source>
</evidence>
<reference evidence="3" key="1">
    <citation type="journal article" date="2019" name="Int. J. Syst. Evol. Microbiol.">
        <title>The Global Catalogue of Microorganisms (GCM) 10K type strain sequencing project: providing services to taxonomists for standard genome sequencing and annotation.</title>
        <authorList>
            <consortium name="The Broad Institute Genomics Platform"/>
            <consortium name="The Broad Institute Genome Sequencing Center for Infectious Disease"/>
            <person name="Wu L."/>
            <person name="Ma J."/>
        </authorList>
    </citation>
    <scope>NUCLEOTIDE SEQUENCE [LARGE SCALE GENOMIC DNA]</scope>
    <source>
        <strain evidence="3">CGMCC 1.16275</strain>
    </source>
</reference>
<dbReference type="RefSeq" id="WP_377357480.1">
    <property type="nucleotide sequence ID" value="NZ_JBHTCM010000007.1"/>
</dbReference>
<gene>
    <name evidence="2" type="ORF">ACFQPS_06495</name>
</gene>
<evidence type="ECO:0000313" key="3">
    <source>
        <dbReference type="Proteomes" id="UP001596456"/>
    </source>
</evidence>
<dbReference type="Proteomes" id="UP001596456">
    <property type="component" value="Unassembled WGS sequence"/>
</dbReference>
<dbReference type="EMBL" id="JBHTCM010000007">
    <property type="protein sequence ID" value="MFC7332806.1"/>
    <property type="molecule type" value="Genomic_DNA"/>
</dbReference>
<proteinExistence type="predicted"/>
<accession>A0ABW2KS25</accession>
<name>A0ABW2KS25_9PROT</name>
<protein>
    <submittedName>
        <fullName evidence="2">Uncharacterized protein</fullName>
    </submittedName>
</protein>